<keyword evidence="6" id="KW-0819">tRNA processing</keyword>
<dbReference type="GO" id="GO:0006450">
    <property type="term" value="P:regulation of translational fidelity"/>
    <property type="evidence" value="ECO:0007669"/>
    <property type="project" value="TreeGrafter"/>
</dbReference>
<sequence length="210" mass="22474">MLNDSEVNLDLAVAHIQGEGVIAYPTETVYGFGSLPTTKGVARVQALKHRSREKPLIILTPTAEEVAGLAWNDEARLLGSAFWPGALTLVLRDPRSIFPPGIRSESDKVAVRVSSSPIVQRILKKLGTPLTSTSVNYPGELPARSASQVVEVISRLNGSGIMLIDTGTLPISEPSTIVDCTVKPPEVLREGRVQISNLGEVIPELHGKAI</sequence>
<evidence type="ECO:0000256" key="5">
    <source>
        <dbReference type="ARBA" id="ARBA00022679"/>
    </source>
</evidence>
<comment type="catalytic activity">
    <reaction evidence="11">
        <text>L-threonine + hydrogencarbonate + ATP = L-threonylcarbamoyladenylate + diphosphate + H2O</text>
        <dbReference type="Rhea" id="RHEA:36407"/>
        <dbReference type="ChEBI" id="CHEBI:15377"/>
        <dbReference type="ChEBI" id="CHEBI:17544"/>
        <dbReference type="ChEBI" id="CHEBI:30616"/>
        <dbReference type="ChEBI" id="CHEBI:33019"/>
        <dbReference type="ChEBI" id="CHEBI:57926"/>
        <dbReference type="ChEBI" id="CHEBI:73682"/>
        <dbReference type="EC" id="2.7.7.87"/>
    </reaction>
</comment>
<evidence type="ECO:0000256" key="6">
    <source>
        <dbReference type="ARBA" id="ARBA00022694"/>
    </source>
</evidence>
<dbReference type="GO" id="GO:0003725">
    <property type="term" value="F:double-stranded RNA binding"/>
    <property type="evidence" value="ECO:0007669"/>
    <property type="project" value="InterPro"/>
</dbReference>
<accession>A0A381QRY8</accession>
<evidence type="ECO:0000256" key="3">
    <source>
        <dbReference type="ARBA" id="ARBA00012584"/>
    </source>
</evidence>
<evidence type="ECO:0000256" key="10">
    <source>
        <dbReference type="ARBA" id="ARBA00029774"/>
    </source>
</evidence>
<dbReference type="EC" id="2.7.7.87" evidence="3"/>
<keyword evidence="9" id="KW-0067">ATP-binding</keyword>
<keyword evidence="8" id="KW-0547">Nucleotide-binding</keyword>
<organism evidence="13">
    <name type="scientific">marine metagenome</name>
    <dbReference type="NCBI Taxonomy" id="408172"/>
    <lineage>
        <taxon>unclassified sequences</taxon>
        <taxon>metagenomes</taxon>
        <taxon>ecological metagenomes</taxon>
    </lineage>
</organism>
<dbReference type="SUPFAM" id="SSF55821">
    <property type="entry name" value="YrdC/RibB"/>
    <property type="match status" value="1"/>
</dbReference>
<dbReference type="PANTHER" id="PTHR17490:SF16">
    <property type="entry name" value="THREONYLCARBAMOYL-AMP SYNTHASE"/>
    <property type="match status" value="1"/>
</dbReference>
<name>A0A381QRY8_9ZZZZ</name>
<dbReference type="Gene3D" id="3.90.870.10">
    <property type="entry name" value="DHBP synthase"/>
    <property type="match status" value="1"/>
</dbReference>
<proteinExistence type="inferred from homology"/>
<dbReference type="Pfam" id="PF01300">
    <property type="entry name" value="Sua5_yciO_yrdC"/>
    <property type="match status" value="1"/>
</dbReference>
<dbReference type="NCBIfam" id="TIGR00057">
    <property type="entry name" value="L-threonylcarbamoyladenylate synthase"/>
    <property type="match status" value="1"/>
</dbReference>
<evidence type="ECO:0000259" key="12">
    <source>
        <dbReference type="PROSITE" id="PS51163"/>
    </source>
</evidence>
<dbReference type="PANTHER" id="PTHR17490">
    <property type="entry name" value="SUA5"/>
    <property type="match status" value="1"/>
</dbReference>
<evidence type="ECO:0000256" key="7">
    <source>
        <dbReference type="ARBA" id="ARBA00022695"/>
    </source>
</evidence>
<comment type="subcellular location">
    <subcellularLocation>
        <location evidence="1">Cytoplasm</location>
    </subcellularLocation>
</comment>
<keyword evidence="7" id="KW-0548">Nucleotidyltransferase</keyword>
<feature type="domain" description="YrdC-like" evidence="12">
    <location>
        <begin position="6"/>
        <end position="193"/>
    </location>
</feature>
<dbReference type="GO" id="GO:0005524">
    <property type="term" value="F:ATP binding"/>
    <property type="evidence" value="ECO:0007669"/>
    <property type="project" value="UniProtKB-KW"/>
</dbReference>
<dbReference type="EMBL" id="UINC01001494">
    <property type="protein sequence ID" value="SUZ82152.1"/>
    <property type="molecule type" value="Genomic_DNA"/>
</dbReference>
<keyword evidence="5" id="KW-0808">Transferase</keyword>
<comment type="similarity">
    <text evidence="2">Belongs to the SUA5 family.</text>
</comment>
<evidence type="ECO:0000256" key="9">
    <source>
        <dbReference type="ARBA" id="ARBA00022840"/>
    </source>
</evidence>
<dbReference type="GO" id="GO:0061710">
    <property type="term" value="F:L-threonylcarbamoyladenylate synthase"/>
    <property type="evidence" value="ECO:0007669"/>
    <property type="project" value="UniProtKB-EC"/>
</dbReference>
<evidence type="ECO:0000313" key="13">
    <source>
        <dbReference type="EMBL" id="SUZ82152.1"/>
    </source>
</evidence>
<evidence type="ECO:0000256" key="2">
    <source>
        <dbReference type="ARBA" id="ARBA00007663"/>
    </source>
</evidence>
<reference evidence="13" key="1">
    <citation type="submission" date="2018-05" db="EMBL/GenBank/DDBJ databases">
        <authorList>
            <person name="Lanie J.A."/>
            <person name="Ng W.-L."/>
            <person name="Kazmierczak K.M."/>
            <person name="Andrzejewski T.M."/>
            <person name="Davidsen T.M."/>
            <person name="Wayne K.J."/>
            <person name="Tettelin H."/>
            <person name="Glass J.I."/>
            <person name="Rusch D."/>
            <person name="Podicherti R."/>
            <person name="Tsui H.-C.T."/>
            <person name="Winkler M.E."/>
        </authorList>
    </citation>
    <scope>NUCLEOTIDE SEQUENCE</scope>
</reference>
<dbReference type="PROSITE" id="PS51163">
    <property type="entry name" value="YRDC"/>
    <property type="match status" value="1"/>
</dbReference>
<dbReference type="InterPro" id="IPR006070">
    <property type="entry name" value="Sua5-like_dom"/>
</dbReference>
<evidence type="ECO:0000256" key="8">
    <source>
        <dbReference type="ARBA" id="ARBA00022741"/>
    </source>
</evidence>
<evidence type="ECO:0000256" key="11">
    <source>
        <dbReference type="ARBA" id="ARBA00048366"/>
    </source>
</evidence>
<dbReference type="GO" id="GO:0005737">
    <property type="term" value="C:cytoplasm"/>
    <property type="evidence" value="ECO:0007669"/>
    <property type="project" value="UniProtKB-SubCell"/>
</dbReference>
<gene>
    <name evidence="13" type="ORF">METZ01_LOCUS35006</name>
</gene>
<dbReference type="InterPro" id="IPR017945">
    <property type="entry name" value="DHBP_synth_RibB-like_a/b_dom"/>
</dbReference>
<dbReference type="InterPro" id="IPR050156">
    <property type="entry name" value="TC-AMP_synthase_SUA5"/>
</dbReference>
<keyword evidence="4" id="KW-0963">Cytoplasm</keyword>
<protein>
    <recommendedName>
        <fullName evidence="10">L-threonylcarbamoyladenylate synthase</fullName>
        <ecNumber evidence="3">2.7.7.87</ecNumber>
    </recommendedName>
    <alternativeName>
        <fullName evidence="10">L-threonylcarbamoyladenylate synthase</fullName>
    </alternativeName>
</protein>
<dbReference type="AlphaFoldDB" id="A0A381QRY8"/>
<evidence type="ECO:0000256" key="4">
    <source>
        <dbReference type="ARBA" id="ARBA00022490"/>
    </source>
</evidence>
<dbReference type="GO" id="GO:0008033">
    <property type="term" value="P:tRNA processing"/>
    <property type="evidence" value="ECO:0007669"/>
    <property type="project" value="UniProtKB-KW"/>
</dbReference>
<dbReference type="GO" id="GO:0000049">
    <property type="term" value="F:tRNA binding"/>
    <property type="evidence" value="ECO:0007669"/>
    <property type="project" value="TreeGrafter"/>
</dbReference>
<evidence type="ECO:0000256" key="1">
    <source>
        <dbReference type="ARBA" id="ARBA00004496"/>
    </source>
</evidence>